<evidence type="ECO:0000313" key="2">
    <source>
        <dbReference type="EMBL" id="CAB02108.1"/>
    </source>
</evidence>
<reference evidence="2 3" key="1">
    <citation type="journal article" date="1998" name="Science">
        <title>Genome sequence of the nematode C. elegans: a platform for investigating biology.</title>
        <authorList>
            <consortium name="The C. elegans sequencing consortium"/>
            <person name="Sulson J.E."/>
            <person name="Waterston R."/>
        </authorList>
    </citation>
    <scope>NUCLEOTIDE SEQUENCE [LARGE SCALE GENOMIC DNA]</scope>
    <source>
        <strain evidence="2 3">Bristol N2</strain>
    </source>
</reference>
<evidence type="ECO:0000256" key="1">
    <source>
        <dbReference type="SAM" id="MobiDB-lite"/>
    </source>
</evidence>
<feature type="compositionally biased region" description="Low complexity" evidence="1">
    <location>
        <begin position="156"/>
        <end position="173"/>
    </location>
</feature>
<dbReference type="GeneID" id="259386"/>
<name>Q93718_CAEEL</name>
<dbReference type="CTD" id="259386"/>
<dbReference type="HOGENOM" id="CLU_832177_0_0_1"/>
<dbReference type="Bgee" id="WBGene00009667">
    <property type="expression patterns" value="Expressed in germ line (C elegans) and 4 other cell types or tissues"/>
</dbReference>
<feature type="compositionally biased region" description="Polar residues" evidence="1">
    <location>
        <begin position="96"/>
        <end position="107"/>
    </location>
</feature>
<dbReference type="InterPro" id="IPR035504">
    <property type="entry name" value="MUM1-like_PWWP"/>
</dbReference>
<dbReference type="eggNOG" id="ENOG502SXNC">
    <property type="taxonomic scope" value="Eukaryota"/>
</dbReference>
<dbReference type="KEGG" id="cel:CELE_F43G9.4"/>
<protein>
    <submittedName>
        <fullName evidence="2">PWWP domain-containing protein</fullName>
    </submittedName>
</protein>
<dbReference type="PIR" id="T22146">
    <property type="entry name" value="T22146"/>
</dbReference>
<dbReference type="AGR" id="WB:WBGene00009667"/>
<accession>Q93718</accession>
<evidence type="ECO:0007829" key="5">
    <source>
        <dbReference type="PeptideAtlas" id="Q93718"/>
    </source>
</evidence>
<dbReference type="InParanoid" id="Q93718"/>
<proteinExistence type="evidence at protein level"/>
<gene>
    <name evidence="2" type="ORF">CELE_F43G9.4</name>
    <name evidence="2 4" type="ORF">F43G9.4</name>
</gene>
<dbReference type="OrthoDB" id="5860380at2759"/>
<dbReference type="OMA" id="ERIWATD"/>
<dbReference type="STRING" id="6239.F43G9.4.1"/>
<dbReference type="WormBase" id="F43G9.4">
    <property type="protein sequence ID" value="CE10360"/>
    <property type="gene ID" value="WBGene00009667"/>
</dbReference>
<dbReference type="FunCoup" id="Q93718">
    <property type="interactions" value="810"/>
</dbReference>
<organism evidence="2 3">
    <name type="scientific">Caenorhabditis elegans</name>
    <dbReference type="NCBI Taxonomy" id="6239"/>
    <lineage>
        <taxon>Eukaryota</taxon>
        <taxon>Metazoa</taxon>
        <taxon>Ecdysozoa</taxon>
        <taxon>Nematoda</taxon>
        <taxon>Chromadorea</taxon>
        <taxon>Rhabditida</taxon>
        <taxon>Rhabditina</taxon>
        <taxon>Rhabditomorpha</taxon>
        <taxon>Rhabditoidea</taxon>
        <taxon>Rhabditidae</taxon>
        <taxon>Peloderinae</taxon>
        <taxon>Caenorhabditis</taxon>
    </lineage>
</organism>
<feature type="compositionally biased region" description="Acidic residues" evidence="1">
    <location>
        <begin position="143"/>
        <end position="154"/>
    </location>
</feature>
<dbReference type="AlphaFoldDB" id="Q93718"/>
<keyword evidence="3" id="KW-1185">Reference proteome</keyword>
<dbReference type="UCSC" id="F43G9.4">
    <property type="organism name" value="c. elegans"/>
</dbReference>
<dbReference type="CDD" id="cd06080">
    <property type="entry name" value="PWWP_MUM1-like"/>
    <property type="match status" value="1"/>
</dbReference>
<dbReference type="Proteomes" id="UP000001940">
    <property type="component" value="Chromosome I"/>
</dbReference>
<evidence type="ECO:0000313" key="4">
    <source>
        <dbReference type="WormBase" id="F43G9.4"/>
    </source>
</evidence>
<dbReference type="RefSeq" id="NP_492332.1">
    <property type="nucleotide sequence ID" value="NM_059931.1"/>
</dbReference>
<sequence length="355" mass="40188">MPNLNAVIAQNISKGDVIWVPYRKDPMWPALVNNAYPKKVSYSFFPLAPGVDETKRSRFSCAPKLTYALVTTEPLPENANSDLKKAHRAACEYLSSNGKTRGSNIQSLGEAAGGSEKMKKMNGEVTKNKTGKPEKRKKKVDSEQQENEEDDEDLMSPVSKKPSSSERSTPSGSQQQPPITEEQSKSMMKMIDDRFEVLINEIWKSDEVAQSKNQTMKDKMTIKLKNNQFLKESDYDIVFERIFNFIRMQNPSLSFISTFNITSSHIIPHILITCYSACRNLDYQTSKEIFYQLNTRVLGLDSSMSIPVTDHLEELCRLACDESDAIQILENEHGDKISKDGTATQTRGNVFEEMR</sequence>
<feature type="region of interest" description="Disordered" evidence="1">
    <location>
        <begin position="96"/>
        <end position="183"/>
    </location>
</feature>
<dbReference type="PaxDb" id="6239-F43G9.4"/>
<evidence type="ECO:0000313" key="3">
    <source>
        <dbReference type="Proteomes" id="UP000001940"/>
    </source>
</evidence>
<dbReference type="EMBL" id="BX284601">
    <property type="protein sequence ID" value="CAB02108.1"/>
    <property type="molecule type" value="Genomic_DNA"/>
</dbReference>
<keyword evidence="5" id="KW-1267">Proteomics identification</keyword>
<dbReference type="PeptideAtlas" id="Q93718"/>